<keyword evidence="2" id="KW-1185">Reference proteome</keyword>
<protein>
    <submittedName>
        <fullName evidence="1">2-hydroxyacid dehydrogenase</fullName>
    </submittedName>
</protein>
<proteinExistence type="predicted"/>
<comment type="caution">
    <text evidence="1">The sequence shown here is derived from an EMBL/GenBank/DDBJ whole genome shotgun (WGS) entry which is preliminary data.</text>
</comment>
<dbReference type="PIRSF" id="PIRSF015268">
    <property type="entry name" value="Virulence_RhuM"/>
    <property type="match status" value="1"/>
</dbReference>
<dbReference type="RefSeq" id="WP_057179204.1">
    <property type="nucleotide sequence ID" value="NZ_BDQM01000003.1"/>
</dbReference>
<dbReference type="EMBL" id="BDQM01000003">
    <property type="protein sequence ID" value="GAW94960.1"/>
    <property type="molecule type" value="Genomic_DNA"/>
</dbReference>
<sequence>MSDSLIPNAPNGEFFLFKSSDGQTKVECRLENDTLWLNLNQLSTLFGRDKSVISKHFKNIYEDAELVQEATIAKYATVQIEGEREVTRLLEYYNLDAIFAVGYRVRSKEGVQFRQWATNTLQSYLIKGFVMDDERLKQPESSPYFEELLNRIRDIRSSEKLFYRKVCDIYATSIDYDGKAQQSVHFFAQVQNKMHWAAHGHTAAEVVYQRIDADKPHLGLTNYAGKDSGKEPTRKEVVTGKNFLAEDELEILNRLVTSYLEFAELQARNGKLMKMVDWANKLSDFLKLSDFDVLTHAGKISAEQAKQKAKQEYDKFRRVIDLKPSQVDQDLADAIKTLSNKKNE</sequence>
<reference evidence="1 2" key="1">
    <citation type="submission" date="2017-06" db="EMBL/GenBank/DDBJ databases">
        <title>Whole Genome Sequences of Colwellia marinimaniae MTCD1.</title>
        <authorList>
            <person name="Kusumoto H."/>
            <person name="Inoue M."/>
            <person name="Tanikawa K."/>
            <person name="Maeji H."/>
            <person name="Cameron J.H."/>
            <person name="Bartlett D.H."/>
        </authorList>
    </citation>
    <scope>NUCLEOTIDE SEQUENCE [LARGE SCALE GENOMIC DNA]</scope>
    <source>
        <strain evidence="1 2">MTCD1</strain>
    </source>
</reference>
<name>A0ABQ0MRH3_9GAMM</name>
<gene>
    <name evidence="1" type="ORF">MTCD1_00559</name>
</gene>
<dbReference type="PANTHER" id="PTHR35810:SF1">
    <property type="entry name" value="CYTOPLASMIC PROTEIN"/>
    <property type="match status" value="1"/>
</dbReference>
<dbReference type="InterPro" id="IPR011204">
    <property type="entry name" value="Virulence_RhuM-like"/>
</dbReference>
<dbReference type="Pfam" id="PF13310">
    <property type="entry name" value="Virulence_RhuM"/>
    <property type="match status" value="1"/>
</dbReference>
<evidence type="ECO:0000313" key="1">
    <source>
        <dbReference type="EMBL" id="GAW94960.1"/>
    </source>
</evidence>
<dbReference type="PANTHER" id="PTHR35810">
    <property type="entry name" value="CYTOPLASMIC PROTEIN-RELATED"/>
    <property type="match status" value="1"/>
</dbReference>
<accession>A0ABQ0MRH3</accession>
<dbReference type="Proteomes" id="UP000197068">
    <property type="component" value="Unassembled WGS sequence"/>
</dbReference>
<organism evidence="1 2">
    <name type="scientific">Colwellia marinimaniae</name>
    <dbReference type="NCBI Taxonomy" id="1513592"/>
    <lineage>
        <taxon>Bacteria</taxon>
        <taxon>Pseudomonadati</taxon>
        <taxon>Pseudomonadota</taxon>
        <taxon>Gammaproteobacteria</taxon>
        <taxon>Alteromonadales</taxon>
        <taxon>Colwelliaceae</taxon>
        <taxon>Colwellia</taxon>
    </lineage>
</organism>
<evidence type="ECO:0000313" key="2">
    <source>
        <dbReference type="Proteomes" id="UP000197068"/>
    </source>
</evidence>